<dbReference type="RefSeq" id="WP_345421269.1">
    <property type="nucleotide sequence ID" value="NZ_AP031496.1"/>
</dbReference>
<dbReference type="PROSITE" id="PS50801">
    <property type="entry name" value="STAS"/>
    <property type="match status" value="1"/>
</dbReference>
<dbReference type="InterPro" id="IPR058548">
    <property type="entry name" value="MlaB-like_STAS"/>
</dbReference>
<dbReference type="AlphaFoldDB" id="A0AAV3U2C2"/>
<dbReference type="SUPFAM" id="SSF52091">
    <property type="entry name" value="SpoIIaa-like"/>
    <property type="match status" value="1"/>
</dbReference>
<dbReference type="CDD" id="cd07043">
    <property type="entry name" value="STAS_anti-anti-sigma_factors"/>
    <property type="match status" value="1"/>
</dbReference>
<protein>
    <submittedName>
        <fullName evidence="2">STAS domain-containing protein</fullName>
    </submittedName>
</protein>
<keyword evidence="3" id="KW-1185">Reference proteome</keyword>
<dbReference type="PANTHER" id="PTHR33495:SF15">
    <property type="entry name" value="STAS DOMAIN-CONTAINING PROTEIN"/>
    <property type="match status" value="1"/>
</dbReference>
<name>A0AAV3U2C2_9ALTE</name>
<dbReference type="InterPro" id="IPR002645">
    <property type="entry name" value="STAS_dom"/>
</dbReference>
<feature type="domain" description="STAS" evidence="1">
    <location>
        <begin position="1"/>
        <end position="96"/>
    </location>
</feature>
<comment type="caution">
    <text evidence="2">The sequence shown here is derived from an EMBL/GenBank/DDBJ whole genome shotgun (WGS) entry which is preliminary data.</text>
</comment>
<organism evidence="2 3">
    <name type="scientific">Halioxenophilus aromaticivorans</name>
    <dbReference type="NCBI Taxonomy" id="1306992"/>
    <lineage>
        <taxon>Bacteria</taxon>
        <taxon>Pseudomonadati</taxon>
        <taxon>Pseudomonadota</taxon>
        <taxon>Gammaproteobacteria</taxon>
        <taxon>Alteromonadales</taxon>
        <taxon>Alteromonadaceae</taxon>
        <taxon>Halioxenophilus</taxon>
    </lineage>
</organism>
<accession>A0AAV3U2C2</accession>
<gene>
    <name evidence="2" type="ORF">GCM10025791_20810</name>
</gene>
<dbReference type="Pfam" id="PF13466">
    <property type="entry name" value="STAS_2"/>
    <property type="match status" value="1"/>
</dbReference>
<dbReference type="Proteomes" id="UP001409585">
    <property type="component" value="Unassembled WGS sequence"/>
</dbReference>
<evidence type="ECO:0000259" key="1">
    <source>
        <dbReference type="PROSITE" id="PS50801"/>
    </source>
</evidence>
<sequence length="96" mass="10885">MSISAKNANGVITITLDNSFDFESVSEFRDAYVNNPGREYHVDFRNTEYMESSGLGMLLNMLRHCGGSAVIRLVNCRPHIQKILKISNFQQKFQIG</sequence>
<dbReference type="EMBL" id="BAABLX010000016">
    <property type="protein sequence ID" value="GAA4942243.1"/>
    <property type="molecule type" value="Genomic_DNA"/>
</dbReference>
<dbReference type="Gene3D" id="3.30.750.24">
    <property type="entry name" value="STAS domain"/>
    <property type="match status" value="1"/>
</dbReference>
<dbReference type="InterPro" id="IPR036513">
    <property type="entry name" value="STAS_dom_sf"/>
</dbReference>
<evidence type="ECO:0000313" key="2">
    <source>
        <dbReference type="EMBL" id="GAA4942243.1"/>
    </source>
</evidence>
<reference evidence="3" key="1">
    <citation type="journal article" date="2019" name="Int. J. Syst. Evol. Microbiol.">
        <title>The Global Catalogue of Microorganisms (GCM) 10K type strain sequencing project: providing services to taxonomists for standard genome sequencing and annotation.</title>
        <authorList>
            <consortium name="The Broad Institute Genomics Platform"/>
            <consortium name="The Broad Institute Genome Sequencing Center for Infectious Disease"/>
            <person name="Wu L."/>
            <person name="Ma J."/>
        </authorList>
    </citation>
    <scope>NUCLEOTIDE SEQUENCE [LARGE SCALE GENOMIC DNA]</scope>
    <source>
        <strain evidence="3">JCM 19134</strain>
    </source>
</reference>
<proteinExistence type="predicted"/>
<evidence type="ECO:0000313" key="3">
    <source>
        <dbReference type="Proteomes" id="UP001409585"/>
    </source>
</evidence>
<dbReference type="GO" id="GO:0043856">
    <property type="term" value="F:anti-sigma factor antagonist activity"/>
    <property type="evidence" value="ECO:0007669"/>
    <property type="project" value="TreeGrafter"/>
</dbReference>
<dbReference type="PANTHER" id="PTHR33495">
    <property type="entry name" value="ANTI-SIGMA FACTOR ANTAGONIST TM_1081-RELATED-RELATED"/>
    <property type="match status" value="1"/>
</dbReference>